<evidence type="ECO:0000313" key="2">
    <source>
        <dbReference type="Proteomes" id="UP000000486"/>
    </source>
</evidence>
<evidence type="ECO:0000313" key="1">
    <source>
        <dbReference type="EMBL" id="AEH92345.1"/>
    </source>
</evidence>
<dbReference type="EMBL" id="CP002816">
    <property type="protein sequence ID" value="AEH92345.1"/>
    <property type="molecule type" value="Genomic_DNA"/>
</dbReference>
<protein>
    <submittedName>
        <fullName evidence="1">Uncharacterized protein</fullName>
    </submittedName>
</protein>
<organism evidence="1 2">
    <name type="scientific">Listeria monocytogenes serotype 4a (strain M7)</name>
    <dbReference type="NCBI Taxonomy" id="1030009"/>
    <lineage>
        <taxon>Bacteria</taxon>
        <taxon>Bacillati</taxon>
        <taxon>Bacillota</taxon>
        <taxon>Bacilli</taxon>
        <taxon>Bacillales</taxon>
        <taxon>Listeriaceae</taxon>
        <taxon>Listeria</taxon>
    </lineage>
</organism>
<name>A0A0E0UWI9_LISMM</name>
<dbReference type="AlphaFoldDB" id="A0A0E0UWI9"/>
<dbReference type="RefSeq" id="WP_003726717.1">
    <property type="nucleotide sequence ID" value="NC_017537.1"/>
</dbReference>
<dbReference type="Proteomes" id="UP000000486">
    <property type="component" value="Chromosome"/>
</dbReference>
<gene>
    <name evidence="1" type="ordered locus">LMM7_1340</name>
</gene>
<sequence length="154" mass="18094">MDNCLAQLQMYDYLLKKYRNKEVFPDTRMIVEIDGKLWTGDFLQLDDCHIIEIDWEDTRFTRIERTKDAINDEFNEKVTNSNVNVSENRIDSKIGSLKNIEILYQEIGNFVRQVESSTTTLKPLLYNAYCLDTRVKLPFLDISKKEITLVSLTN</sequence>
<dbReference type="KEGG" id="lmq:LMM7_1340"/>
<dbReference type="HOGENOM" id="CLU_1675743_0_0_9"/>
<dbReference type="PATRIC" id="fig|1030009.3.peg.1328"/>
<reference evidence="1 2" key="1">
    <citation type="journal article" date="2011" name="J. Bacteriol.">
        <title>Genome sequence of the nonpathogenic Listeria monocytogenes serovar 4a strain M7.</title>
        <authorList>
            <person name="Chen J."/>
            <person name="Xia Y."/>
            <person name="Cheng C."/>
            <person name="Fang C."/>
            <person name="Shan Y."/>
            <person name="Jin G."/>
            <person name="Fang W."/>
        </authorList>
    </citation>
    <scope>NUCLEOTIDE SEQUENCE [LARGE SCALE GENOMIC DNA]</scope>
    <source>
        <strain evidence="1 2">M7</strain>
    </source>
</reference>
<proteinExistence type="predicted"/>
<accession>A0A0E0UWI9</accession>